<dbReference type="InterPro" id="IPR006342">
    <property type="entry name" value="FkbM_mtfrase"/>
</dbReference>
<dbReference type="RefSeq" id="WP_116725833.1">
    <property type="nucleotide sequence ID" value="NZ_QCZI01000021.1"/>
</dbReference>
<protein>
    <recommendedName>
        <fullName evidence="1">Methyltransferase FkbM domain-containing protein</fullName>
    </recommendedName>
</protein>
<keyword evidence="3" id="KW-1185">Reference proteome</keyword>
<gene>
    <name evidence="2" type="ORF">DB895_13150</name>
</gene>
<dbReference type="OrthoDB" id="9812600at2"/>
<name>A0A2U1JGC0_9FLAO</name>
<dbReference type="Proteomes" id="UP000245449">
    <property type="component" value="Unassembled WGS sequence"/>
</dbReference>
<dbReference type="InterPro" id="IPR052514">
    <property type="entry name" value="SAM-dependent_MTase"/>
</dbReference>
<dbReference type="NCBIfam" id="TIGR01444">
    <property type="entry name" value="fkbM_fam"/>
    <property type="match status" value="1"/>
</dbReference>
<proteinExistence type="predicted"/>
<dbReference type="AlphaFoldDB" id="A0A2U1JGC0"/>
<sequence length="290" mass="34175">MQKITNLHRLNFSNSFLILGYLLKRVLKLKTTLNERITNDYYFHLISYDGFLKEETNQYFTSFYPKWKAKIKTRRRPSSDLDVFGQIFKHEEYLPVVKVFKVNFPDQKPLNFFDAGGNIGLTSLYFSRFFDDATFICIEPDESNFRTLSYNLETNSVSNVNKIKAGVWSKNTHLKLINDFRGQNDWTYRVEETNEETGLQAFSIPYLLEKFQWNTIDILKIDIEGSEKEIFMNPNSDISFLTFTKCIAIEIHDEFNCRQAIYEVLEKYGFTFFNSGELTIGINQNLIQKK</sequence>
<organism evidence="2 3">
    <name type="scientific">Flavobacterium psychrotolerans</name>
    <dbReference type="NCBI Taxonomy" id="2169410"/>
    <lineage>
        <taxon>Bacteria</taxon>
        <taxon>Pseudomonadati</taxon>
        <taxon>Bacteroidota</taxon>
        <taxon>Flavobacteriia</taxon>
        <taxon>Flavobacteriales</taxon>
        <taxon>Flavobacteriaceae</taxon>
        <taxon>Flavobacterium</taxon>
    </lineage>
</organism>
<comment type="caution">
    <text evidence="2">The sequence shown here is derived from an EMBL/GenBank/DDBJ whole genome shotgun (WGS) entry which is preliminary data.</text>
</comment>
<dbReference type="PANTHER" id="PTHR34203">
    <property type="entry name" value="METHYLTRANSFERASE, FKBM FAMILY PROTEIN"/>
    <property type="match status" value="1"/>
</dbReference>
<reference evidence="2 3" key="1">
    <citation type="submission" date="2018-04" db="EMBL/GenBank/DDBJ databases">
        <title>Flavobacterium sp. nov., isolated from glacier ice.</title>
        <authorList>
            <person name="Liu Q."/>
            <person name="Xin Y.-H."/>
        </authorList>
    </citation>
    <scope>NUCLEOTIDE SEQUENCE [LARGE SCALE GENOMIC DNA]</scope>
    <source>
        <strain evidence="2 3">RB1R5</strain>
    </source>
</reference>
<dbReference type="Pfam" id="PF05050">
    <property type="entry name" value="Methyltransf_21"/>
    <property type="match status" value="1"/>
</dbReference>
<evidence type="ECO:0000259" key="1">
    <source>
        <dbReference type="Pfam" id="PF05050"/>
    </source>
</evidence>
<accession>A0A2U1JGC0</accession>
<dbReference type="SUPFAM" id="SSF53335">
    <property type="entry name" value="S-adenosyl-L-methionine-dependent methyltransferases"/>
    <property type="match status" value="1"/>
</dbReference>
<dbReference type="InterPro" id="IPR029063">
    <property type="entry name" value="SAM-dependent_MTases_sf"/>
</dbReference>
<dbReference type="EMBL" id="QCZI01000021">
    <property type="protein sequence ID" value="PWA04049.1"/>
    <property type="molecule type" value="Genomic_DNA"/>
</dbReference>
<evidence type="ECO:0000313" key="2">
    <source>
        <dbReference type="EMBL" id="PWA04049.1"/>
    </source>
</evidence>
<dbReference type="PANTHER" id="PTHR34203:SF15">
    <property type="entry name" value="SLL1173 PROTEIN"/>
    <property type="match status" value="1"/>
</dbReference>
<feature type="domain" description="Methyltransferase FkbM" evidence="1">
    <location>
        <begin position="114"/>
        <end position="270"/>
    </location>
</feature>
<dbReference type="Gene3D" id="3.40.50.150">
    <property type="entry name" value="Vaccinia Virus protein VP39"/>
    <property type="match status" value="1"/>
</dbReference>
<evidence type="ECO:0000313" key="3">
    <source>
        <dbReference type="Proteomes" id="UP000245449"/>
    </source>
</evidence>